<dbReference type="InterPro" id="IPR000847">
    <property type="entry name" value="LysR_HTH_N"/>
</dbReference>
<dbReference type="GO" id="GO:0006351">
    <property type="term" value="P:DNA-templated transcription"/>
    <property type="evidence" value="ECO:0007669"/>
    <property type="project" value="TreeGrafter"/>
</dbReference>
<dbReference type="InterPro" id="IPR058163">
    <property type="entry name" value="LysR-type_TF_proteobact-type"/>
</dbReference>
<dbReference type="InterPro" id="IPR005119">
    <property type="entry name" value="LysR_subst-bd"/>
</dbReference>
<dbReference type="PANTHER" id="PTHR30537">
    <property type="entry name" value="HTH-TYPE TRANSCRIPTIONAL REGULATOR"/>
    <property type="match status" value="1"/>
</dbReference>
<dbReference type="EMBL" id="CP000555">
    <property type="protein sequence ID" value="ABM95368.1"/>
    <property type="molecule type" value="Genomic_DNA"/>
</dbReference>
<dbReference type="GO" id="GO:0003700">
    <property type="term" value="F:DNA-binding transcription factor activity"/>
    <property type="evidence" value="ECO:0007669"/>
    <property type="project" value="InterPro"/>
</dbReference>
<dbReference type="PROSITE" id="PS50931">
    <property type="entry name" value="HTH_LYSR"/>
    <property type="match status" value="1"/>
</dbReference>
<evidence type="ECO:0000259" key="5">
    <source>
        <dbReference type="PROSITE" id="PS50931"/>
    </source>
</evidence>
<evidence type="ECO:0000313" key="7">
    <source>
        <dbReference type="Proteomes" id="UP000000366"/>
    </source>
</evidence>
<dbReference type="PANTHER" id="PTHR30537:SF72">
    <property type="entry name" value="LYSR FAMILY TRANSCRIPTIONAL REGULATOR"/>
    <property type="match status" value="1"/>
</dbReference>
<dbReference type="STRING" id="420662.Mpe_A2413"/>
<keyword evidence="2" id="KW-0805">Transcription regulation</keyword>
<keyword evidence="3" id="KW-0238">DNA-binding</keyword>
<dbReference type="AlphaFoldDB" id="A2SIH9"/>
<dbReference type="Pfam" id="PF03466">
    <property type="entry name" value="LysR_substrate"/>
    <property type="match status" value="1"/>
</dbReference>
<dbReference type="Gene3D" id="1.10.10.10">
    <property type="entry name" value="Winged helix-like DNA-binding domain superfamily/Winged helix DNA-binding domain"/>
    <property type="match status" value="1"/>
</dbReference>
<evidence type="ECO:0000256" key="2">
    <source>
        <dbReference type="ARBA" id="ARBA00023015"/>
    </source>
</evidence>
<dbReference type="InterPro" id="IPR036390">
    <property type="entry name" value="WH_DNA-bd_sf"/>
</dbReference>
<dbReference type="HOGENOM" id="CLU_039613_16_3_4"/>
<proteinExistence type="inferred from homology"/>
<evidence type="ECO:0000256" key="3">
    <source>
        <dbReference type="ARBA" id="ARBA00023125"/>
    </source>
</evidence>
<dbReference type="Gene3D" id="3.40.190.290">
    <property type="match status" value="1"/>
</dbReference>
<dbReference type="eggNOG" id="COG0583">
    <property type="taxonomic scope" value="Bacteria"/>
</dbReference>
<sequence length="323" mass="35201">MDQLTGILAFVRTAESRSFAQAARLLDVTPSGVSKSVARLETQLGLRLLHRTTRQVSLTDDGAVFFEHCRRLLDDFDAARSLMSDRGAAPSGRLRVSVPSTLGKLFVVPRLPQFLAARPDVTLELDLSDRQVALVDERVDVAVRIGTLVDSSLVARPLWTQQVVTIASPGYLQDSAALATLGDLARHRCLSFRWPTTGRERPWMFRCDGRTVQLRPRVYMMLDEGEAMVVAVRAGLGVAQVPDYMAADAIDRGEAVEVLAGIRPPPTPINAVYASQRNLPARTRAFVDWLATLSGPAPLPVVRVPAPGRSRSASRGALRSAET</sequence>
<evidence type="ECO:0000313" key="6">
    <source>
        <dbReference type="EMBL" id="ABM95368.1"/>
    </source>
</evidence>
<evidence type="ECO:0000256" key="4">
    <source>
        <dbReference type="ARBA" id="ARBA00023163"/>
    </source>
</evidence>
<protein>
    <submittedName>
        <fullName evidence="6">Transcriptional regulator, LysR family</fullName>
    </submittedName>
</protein>
<dbReference type="Pfam" id="PF00126">
    <property type="entry name" value="HTH_1"/>
    <property type="match status" value="1"/>
</dbReference>
<accession>A2SIH9</accession>
<keyword evidence="4" id="KW-0804">Transcription</keyword>
<feature type="domain" description="HTH lysR-type" evidence="5">
    <location>
        <begin position="1"/>
        <end position="59"/>
    </location>
</feature>
<dbReference type="Proteomes" id="UP000000366">
    <property type="component" value="Chromosome"/>
</dbReference>
<dbReference type="SUPFAM" id="SSF46785">
    <property type="entry name" value="Winged helix' DNA-binding domain"/>
    <property type="match status" value="1"/>
</dbReference>
<dbReference type="RefSeq" id="WP_011830001.1">
    <property type="nucleotide sequence ID" value="NC_008825.1"/>
</dbReference>
<name>A2SIH9_METPP</name>
<dbReference type="CDD" id="cd08422">
    <property type="entry name" value="PBP2_CrgA_like"/>
    <property type="match status" value="1"/>
</dbReference>
<gene>
    <name evidence="6" type="ordered locus">Mpe_A2413</name>
</gene>
<dbReference type="InterPro" id="IPR036388">
    <property type="entry name" value="WH-like_DNA-bd_sf"/>
</dbReference>
<dbReference type="GO" id="GO:0043565">
    <property type="term" value="F:sequence-specific DNA binding"/>
    <property type="evidence" value="ECO:0007669"/>
    <property type="project" value="TreeGrafter"/>
</dbReference>
<reference evidence="6 7" key="1">
    <citation type="journal article" date="2007" name="J. Bacteriol.">
        <title>Whole-genome analysis of the methyl tert-butyl ether-degrading beta-proteobacterium Methylibium petroleiphilum PM1.</title>
        <authorList>
            <person name="Kane S.R."/>
            <person name="Chakicherla A.Y."/>
            <person name="Chain P.S.G."/>
            <person name="Schmidt R."/>
            <person name="Shin M.W."/>
            <person name="Legler T.C."/>
            <person name="Scow K.M."/>
            <person name="Larimer F.W."/>
            <person name="Lucas S.M."/>
            <person name="Richardson P.M."/>
            <person name="Hristova K.R."/>
        </authorList>
    </citation>
    <scope>NUCLEOTIDE SEQUENCE [LARGE SCALE GENOMIC DNA]</scope>
    <source>
        <strain evidence="7">ATCC BAA-1232 / LMG 22953 / PM1</strain>
    </source>
</reference>
<dbReference type="SUPFAM" id="SSF53850">
    <property type="entry name" value="Periplasmic binding protein-like II"/>
    <property type="match status" value="1"/>
</dbReference>
<organism evidence="6 7">
    <name type="scientific">Methylibium petroleiphilum (strain ATCC BAA-1232 / LMG 22953 / PM1)</name>
    <dbReference type="NCBI Taxonomy" id="420662"/>
    <lineage>
        <taxon>Bacteria</taxon>
        <taxon>Pseudomonadati</taxon>
        <taxon>Pseudomonadota</taxon>
        <taxon>Betaproteobacteria</taxon>
        <taxon>Burkholderiales</taxon>
        <taxon>Sphaerotilaceae</taxon>
        <taxon>Methylibium</taxon>
    </lineage>
</organism>
<dbReference type="FunFam" id="1.10.10.10:FF:000001">
    <property type="entry name" value="LysR family transcriptional regulator"/>
    <property type="match status" value="1"/>
</dbReference>
<evidence type="ECO:0000256" key="1">
    <source>
        <dbReference type="ARBA" id="ARBA00009437"/>
    </source>
</evidence>
<comment type="similarity">
    <text evidence="1">Belongs to the LysR transcriptional regulatory family.</text>
</comment>
<dbReference type="KEGG" id="mpt:Mpe_A2413"/>
<keyword evidence="7" id="KW-1185">Reference proteome</keyword>